<evidence type="ECO:0000313" key="1">
    <source>
        <dbReference type="EMBL" id="KCZ72381.1"/>
    </source>
</evidence>
<reference evidence="1 2" key="1">
    <citation type="journal article" date="2013" name="Nature">
        <title>Anaerobic oxidation of methane coupled to nitrate reduction in a novel archaeal lineage.</title>
        <authorList>
            <person name="Haroon M.F."/>
            <person name="Hu S."/>
            <person name="Shi Y."/>
            <person name="Imelfort M."/>
            <person name="Keller J."/>
            <person name="Hugenholtz P."/>
            <person name="Yuan Z."/>
            <person name="Tyson G.W."/>
        </authorList>
    </citation>
    <scope>NUCLEOTIDE SEQUENCE [LARGE SCALE GENOMIC DNA]</scope>
    <source>
        <strain evidence="1 2">ANME-2d</strain>
    </source>
</reference>
<evidence type="ECO:0008006" key="3">
    <source>
        <dbReference type="Google" id="ProtNLM"/>
    </source>
</evidence>
<evidence type="ECO:0000313" key="2">
    <source>
        <dbReference type="Proteomes" id="UP000027153"/>
    </source>
</evidence>
<proteinExistence type="predicted"/>
<gene>
    <name evidence="1" type="ORF">ANME2D_00808</name>
</gene>
<dbReference type="AlphaFoldDB" id="A0A062UZN9"/>
<dbReference type="EMBL" id="JMIY01000002">
    <property type="protein sequence ID" value="KCZ72381.1"/>
    <property type="molecule type" value="Genomic_DNA"/>
</dbReference>
<accession>A0A062UZN9</accession>
<organism evidence="1 2">
    <name type="scientific">Candidatus Methanoperedens nitratireducens</name>
    <dbReference type="NCBI Taxonomy" id="1392998"/>
    <lineage>
        <taxon>Archaea</taxon>
        <taxon>Methanobacteriati</taxon>
        <taxon>Methanobacteriota</taxon>
        <taxon>Stenosarchaea group</taxon>
        <taxon>Methanomicrobia</taxon>
        <taxon>Methanosarcinales</taxon>
        <taxon>ANME-2 cluster</taxon>
        <taxon>Candidatus Methanoperedentaceae</taxon>
        <taxon>Candidatus Methanoperedens</taxon>
    </lineage>
</organism>
<protein>
    <recommendedName>
        <fullName evidence="3">KEOPS complex subunit Pcc1</fullName>
    </recommendedName>
</protein>
<dbReference type="NCBIfam" id="NF011470">
    <property type="entry name" value="PRK14887.1"/>
    <property type="match status" value="1"/>
</dbReference>
<dbReference type="OrthoDB" id="107316at2157"/>
<keyword evidence="2" id="KW-1185">Reference proteome</keyword>
<name>A0A062UZN9_9EURY</name>
<dbReference type="Proteomes" id="UP000027153">
    <property type="component" value="Unassembled WGS sequence"/>
</dbReference>
<sequence>MKIRGRLVFKGEKANEMIDIIALSLAPDNLSEIKTITDKNSATVTFTADKIGTVLSSVDDYLMNAKIASDMLKLKSR</sequence>
<dbReference type="RefSeq" id="WP_048089307.1">
    <property type="nucleotide sequence ID" value="NZ_JMIY01000002.1"/>
</dbReference>
<comment type="caution">
    <text evidence="1">The sequence shown here is derived from an EMBL/GenBank/DDBJ whole genome shotgun (WGS) entry which is preliminary data.</text>
</comment>